<reference evidence="2" key="1">
    <citation type="journal article" date="2023" name="Nat. Plants">
        <title>Single-cell RNA sequencing provides a high-resolution roadmap for understanding the multicellular compartmentation of specialized metabolism.</title>
        <authorList>
            <person name="Sun S."/>
            <person name="Shen X."/>
            <person name="Li Y."/>
            <person name="Li Y."/>
            <person name="Wang S."/>
            <person name="Li R."/>
            <person name="Zhang H."/>
            <person name="Shen G."/>
            <person name="Guo B."/>
            <person name="Wei J."/>
            <person name="Xu J."/>
            <person name="St-Pierre B."/>
            <person name="Chen S."/>
            <person name="Sun C."/>
        </authorList>
    </citation>
    <scope>NUCLEOTIDE SEQUENCE [LARGE SCALE GENOMIC DNA]</scope>
</reference>
<evidence type="ECO:0000313" key="2">
    <source>
        <dbReference type="Proteomes" id="UP001060085"/>
    </source>
</evidence>
<protein>
    <submittedName>
        <fullName evidence="1">Uncharacterized protein</fullName>
    </submittedName>
</protein>
<evidence type="ECO:0000313" key="1">
    <source>
        <dbReference type="EMBL" id="KAI5650576.1"/>
    </source>
</evidence>
<organism evidence="1 2">
    <name type="scientific">Catharanthus roseus</name>
    <name type="common">Madagascar periwinkle</name>
    <name type="synonym">Vinca rosea</name>
    <dbReference type="NCBI Taxonomy" id="4058"/>
    <lineage>
        <taxon>Eukaryota</taxon>
        <taxon>Viridiplantae</taxon>
        <taxon>Streptophyta</taxon>
        <taxon>Embryophyta</taxon>
        <taxon>Tracheophyta</taxon>
        <taxon>Spermatophyta</taxon>
        <taxon>Magnoliopsida</taxon>
        <taxon>eudicotyledons</taxon>
        <taxon>Gunneridae</taxon>
        <taxon>Pentapetalae</taxon>
        <taxon>asterids</taxon>
        <taxon>lamiids</taxon>
        <taxon>Gentianales</taxon>
        <taxon>Apocynaceae</taxon>
        <taxon>Rauvolfioideae</taxon>
        <taxon>Vinceae</taxon>
        <taxon>Catharanthinae</taxon>
        <taxon>Catharanthus</taxon>
    </lineage>
</organism>
<gene>
    <name evidence="1" type="ORF">M9H77_36581</name>
</gene>
<dbReference type="Proteomes" id="UP001060085">
    <property type="component" value="Linkage Group LG08"/>
</dbReference>
<proteinExistence type="predicted"/>
<keyword evidence="2" id="KW-1185">Reference proteome</keyword>
<dbReference type="EMBL" id="CM044708">
    <property type="protein sequence ID" value="KAI5650576.1"/>
    <property type="molecule type" value="Genomic_DNA"/>
</dbReference>
<accession>A0ACB9ZUT5</accession>
<comment type="caution">
    <text evidence="1">The sequence shown here is derived from an EMBL/GenBank/DDBJ whole genome shotgun (WGS) entry which is preliminary data.</text>
</comment>
<name>A0ACB9ZUT5_CATRO</name>
<sequence>MDARSQFLDLSPGPEGVAFEFLPFIRAYKDGHVERFFGTDIVPPSIQEEESQFCISSKDVQILPQINLSARIFLPSKIINESQKNNSKLPLLIYFHGGAFCLGSPFCTVYHNYLTSIVKEANVIAISVDYRLAPENLIPAAYEDAWAVLNWVSTHSNGSGPESWLNHYADLQRVFVAGDSAGGNISANTVAQLGVESLPGLNVMGLCLIHPDFASKNGEVYKSWTFACPDSSGGDDPRMNPGKDSRVSNLGCKRVLVFVAGEDPMKERGVYYYETLKESGWNGEVEMIETKENLCPLGHLHRSQPVIASANKRCPHAYCDQISRPFPQWCGKLWTAHAAARLS</sequence>